<dbReference type="Proteomes" id="UP000789375">
    <property type="component" value="Unassembled WGS sequence"/>
</dbReference>
<accession>A0A9N8WAR8</accession>
<sequence>QEGTGEATTPQWEFPLSPPIQRLTTGGLATYGEFEFAELYQFM</sequence>
<dbReference type="EMBL" id="CAJVPP010000390">
    <property type="protein sequence ID" value="CAG8478018.1"/>
    <property type="molecule type" value="Genomic_DNA"/>
</dbReference>
<evidence type="ECO:0000313" key="2">
    <source>
        <dbReference type="Proteomes" id="UP000789375"/>
    </source>
</evidence>
<proteinExistence type="predicted"/>
<comment type="caution">
    <text evidence="1">The sequence shown here is derived from an EMBL/GenBank/DDBJ whole genome shotgun (WGS) entry which is preliminary data.</text>
</comment>
<gene>
    <name evidence="1" type="ORF">FMOSSE_LOCUS2861</name>
</gene>
<reference evidence="1" key="1">
    <citation type="submission" date="2021-06" db="EMBL/GenBank/DDBJ databases">
        <authorList>
            <person name="Kallberg Y."/>
            <person name="Tangrot J."/>
            <person name="Rosling A."/>
        </authorList>
    </citation>
    <scope>NUCLEOTIDE SEQUENCE</scope>
    <source>
        <strain evidence="1">87-6 pot B 2015</strain>
    </source>
</reference>
<protein>
    <submittedName>
        <fullName evidence="1">5184_t:CDS:1</fullName>
    </submittedName>
</protein>
<organism evidence="1 2">
    <name type="scientific">Funneliformis mosseae</name>
    <name type="common">Endomycorrhizal fungus</name>
    <name type="synonym">Glomus mosseae</name>
    <dbReference type="NCBI Taxonomy" id="27381"/>
    <lineage>
        <taxon>Eukaryota</taxon>
        <taxon>Fungi</taxon>
        <taxon>Fungi incertae sedis</taxon>
        <taxon>Mucoromycota</taxon>
        <taxon>Glomeromycotina</taxon>
        <taxon>Glomeromycetes</taxon>
        <taxon>Glomerales</taxon>
        <taxon>Glomeraceae</taxon>
        <taxon>Funneliformis</taxon>
    </lineage>
</organism>
<name>A0A9N8WAR8_FUNMO</name>
<feature type="non-terminal residue" evidence="1">
    <location>
        <position position="43"/>
    </location>
</feature>
<dbReference type="AlphaFoldDB" id="A0A9N8WAR8"/>
<evidence type="ECO:0000313" key="1">
    <source>
        <dbReference type="EMBL" id="CAG8478018.1"/>
    </source>
</evidence>
<keyword evidence="2" id="KW-1185">Reference proteome</keyword>